<protein>
    <submittedName>
        <fullName evidence="1">Uncharacterized protein</fullName>
    </submittedName>
</protein>
<reference evidence="1 2" key="1">
    <citation type="journal article" date="2022" name="Int. J. Syst. Evol. Microbiol.">
        <title>Pseudocitrobacter corydidari sp. nov., isolated from the Asian emerald cockroach Corydidarum magnifica.</title>
        <authorList>
            <person name="Guzman J."/>
            <person name="Poehlein A."/>
            <person name="Glaeser S.P."/>
            <person name="Schwengers O."/>
            <person name="Blom J."/>
            <person name="Hollensteiner J."/>
            <person name="Kampfer P."/>
            <person name="Vilcinskas A."/>
        </authorList>
    </citation>
    <scope>NUCLEOTIDE SEQUENCE [LARGE SCALE GENOMIC DNA]</scope>
    <source>
        <strain evidence="1">G163CM</strain>
    </source>
</reference>
<dbReference type="RefSeq" id="WP_032671964.1">
    <property type="nucleotide sequence ID" value="NZ_CP087880.1"/>
</dbReference>
<keyword evidence="2" id="KW-1185">Reference proteome</keyword>
<gene>
    <name evidence="1" type="ORF">G163CM_44590</name>
</gene>
<accession>A0ABY3SCM8</accession>
<evidence type="ECO:0000313" key="2">
    <source>
        <dbReference type="Proteomes" id="UP001199659"/>
    </source>
</evidence>
<evidence type="ECO:0000313" key="1">
    <source>
        <dbReference type="EMBL" id="UGS43679.1"/>
    </source>
</evidence>
<organism evidence="1 2">
    <name type="scientific">Pseudocitrobacter corydidari</name>
    <dbReference type="NCBI Taxonomy" id="2891570"/>
    <lineage>
        <taxon>Bacteria</taxon>
        <taxon>Pseudomonadati</taxon>
        <taxon>Pseudomonadota</taxon>
        <taxon>Gammaproteobacteria</taxon>
        <taxon>Enterobacterales</taxon>
        <taxon>Enterobacteriaceae</taxon>
        <taxon>Pseudocitrobacter</taxon>
    </lineage>
</organism>
<name>A0ABY3SCM8_9ENTR</name>
<sequence>MSFFGSNQGAKDEQIKVTFSSSSSVTAAPSPSDTNPNTYVMFRAELEDMIKQHRPKTEKEIKAESDSSLRKIALYGLFLCIFILLCIVIYFGATKDELPGFAQGFASLITTLVGGIGGFIYGSKK</sequence>
<dbReference type="Proteomes" id="UP001199659">
    <property type="component" value="Chromosome"/>
</dbReference>
<dbReference type="EMBL" id="CP087880">
    <property type="protein sequence ID" value="UGS43679.1"/>
    <property type="molecule type" value="Genomic_DNA"/>
</dbReference>
<proteinExistence type="predicted"/>